<organism evidence="4">
    <name type="scientific">uncultured organism</name>
    <dbReference type="NCBI Taxonomy" id="155900"/>
    <lineage>
        <taxon>unclassified sequences</taxon>
        <taxon>environmental samples</taxon>
    </lineage>
</organism>
<protein>
    <submittedName>
        <fullName evidence="4">Chaperone protein Skp</fullName>
    </submittedName>
</protein>
<dbReference type="GO" id="GO:0050821">
    <property type="term" value="P:protein stabilization"/>
    <property type="evidence" value="ECO:0007669"/>
    <property type="project" value="TreeGrafter"/>
</dbReference>
<dbReference type="AlphaFoldDB" id="A0A5B8R9Q5"/>
<dbReference type="PANTHER" id="PTHR35089:SF1">
    <property type="entry name" value="CHAPERONE PROTEIN SKP"/>
    <property type="match status" value="1"/>
</dbReference>
<dbReference type="InterPro" id="IPR024930">
    <property type="entry name" value="Skp_dom_sf"/>
</dbReference>
<dbReference type="Gene3D" id="3.30.910.20">
    <property type="entry name" value="Skp domain"/>
    <property type="match status" value="1"/>
</dbReference>
<comment type="similarity">
    <text evidence="1">Belongs to the Skp family.</text>
</comment>
<evidence type="ECO:0000256" key="1">
    <source>
        <dbReference type="ARBA" id="ARBA00009091"/>
    </source>
</evidence>
<keyword evidence="2" id="KW-0732">Signal</keyword>
<reference evidence="4" key="1">
    <citation type="submission" date="2019-06" db="EMBL/GenBank/DDBJ databases">
        <authorList>
            <person name="Murdoch R.W."/>
            <person name="Fathepure B."/>
        </authorList>
    </citation>
    <scope>NUCLEOTIDE SEQUENCE</scope>
</reference>
<proteinExistence type="inferred from homology"/>
<name>A0A5B8R9Q5_9ZZZZ</name>
<dbReference type="SMART" id="SM00935">
    <property type="entry name" value="OmpH"/>
    <property type="match status" value="1"/>
</dbReference>
<dbReference type="PANTHER" id="PTHR35089">
    <property type="entry name" value="CHAPERONE PROTEIN SKP"/>
    <property type="match status" value="1"/>
</dbReference>
<sequence>MRHRRVTGAVLVTALAAGLAFALPAGAAEIKIGFVNPAKVSNNAPQADAARRKLEKEFAPRDQEIVSMQEKLRSLEQRLQDNASMSESDRQSLQRQIVSLRRDIQRTQEAFREDFNMRRNEELGELQRRILQTVSDYAKRQDYDLVVSDGVIYASDAVDITDRIIERLRKEFERNQQGG</sequence>
<evidence type="ECO:0000256" key="3">
    <source>
        <dbReference type="SAM" id="Coils"/>
    </source>
</evidence>
<dbReference type="SUPFAM" id="SSF111384">
    <property type="entry name" value="OmpH-like"/>
    <property type="match status" value="1"/>
</dbReference>
<dbReference type="InterPro" id="IPR005632">
    <property type="entry name" value="Chaperone_Skp"/>
</dbReference>
<evidence type="ECO:0000256" key="2">
    <source>
        <dbReference type="ARBA" id="ARBA00022729"/>
    </source>
</evidence>
<dbReference type="Pfam" id="PF03938">
    <property type="entry name" value="OmpH"/>
    <property type="match status" value="1"/>
</dbReference>
<feature type="coiled-coil region" evidence="3">
    <location>
        <begin position="65"/>
        <end position="110"/>
    </location>
</feature>
<dbReference type="EMBL" id="MN079086">
    <property type="protein sequence ID" value="QEA04638.1"/>
    <property type="molecule type" value="Genomic_DNA"/>
</dbReference>
<dbReference type="GO" id="GO:0051082">
    <property type="term" value="F:unfolded protein binding"/>
    <property type="evidence" value="ECO:0007669"/>
    <property type="project" value="InterPro"/>
</dbReference>
<dbReference type="PIRSF" id="PIRSF002094">
    <property type="entry name" value="OMP26_Skp"/>
    <property type="match status" value="1"/>
</dbReference>
<accession>A0A5B8R9Q5</accession>
<evidence type="ECO:0000313" key="4">
    <source>
        <dbReference type="EMBL" id="QEA04638.1"/>
    </source>
</evidence>
<gene>
    <name evidence="4" type="primary">skp</name>
    <name evidence="4" type="ORF">KBTEX_00946</name>
</gene>
<keyword evidence="3" id="KW-0175">Coiled coil</keyword>